<name>A0A6J4Q6U0_9BURK</name>
<dbReference type="EMBL" id="CADCUX010000628">
    <property type="protein sequence ID" value="CAA9436106.1"/>
    <property type="molecule type" value="Genomic_DNA"/>
</dbReference>
<dbReference type="AlphaFoldDB" id="A0A6J4Q6U0"/>
<accession>A0A6J4Q6U0</accession>
<feature type="non-terminal residue" evidence="2">
    <location>
        <position position="1"/>
    </location>
</feature>
<evidence type="ECO:0000256" key="1">
    <source>
        <dbReference type="SAM" id="MobiDB-lite"/>
    </source>
</evidence>
<protein>
    <submittedName>
        <fullName evidence="2">Bll6394 protein</fullName>
    </submittedName>
</protein>
<feature type="non-terminal residue" evidence="2">
    <location>
        <position position="77"/>
    </location>
</feature>
<reference evidence="2" key="1">
    <citation type="submission" date="2020-02" db="EMBL/GenBank/DDBJ databases">
        <authorList>
            <person name="Meier V. D."/>
        </authorList>
    </citation>
    <scope>NUCLEOTIDE SEQUENCE</scope>
    <source>
        <strain evidence="2">AVDCRST_MAG51</strain>
    </source>
</reference>
<organism evidence="2">
    <name type="scientific">uncultured Ramlibacter sp</name>
    <dbReference type="NCBI Taxonomy" id="260755"/>
    <lineage>
        <taxon>Bacteria</taxon>
        <taxon>Pseudomonadati</taxon>
        <taxon>Pseudomonadota</taxon>
        <taxon>Betaproteobacteria</taxon>
        <taxon>Burkholderiales</taxon>
        <taxon>Comamonadaceae</taxon>
        <taxon>Ramlibacter</taxon>
        <taxon>environmental samples</taxon>
    </lineage>
</organism>
<feature type="region of interest" description="Disordered" evidence="1">
    <location>
        <begin position="1"/>
        <end position="77"/>
    </location>
</feature>
<feature type="compositionally biased region" description="Basic and acidic residues" evidence="1">
    <location>
        <begin position="67"/>
        <end position="77"/>
    </location>
</feature>
<evidence type="ECO:0000313" key="2">
    <source>
        <dbReference type="EMBL" id="CAA9436106.1"/>
    </source>
</evidence>
<sequence>LLHARRRLDAQPRHGERGPVLELQHPGPAERHHPAGSPGPRQVHQEGPAVRGARQRVLQPAWPGDLFRPRLDHPPDV</sequence>
<feature type="compositionally biased region" description="Basic and acidic residues" evidence="1">
    <location>
        <begin position="7"/>
        <end position="19"/>
    </location>
</feature>
<gene>
    <name evidence="2" type="ORF">AVDCRST_MAG51-2940</name>
</gene>
<proteinExistence type="predicted"/>